<feature type="compositionally biased region" description="Polar residues" evidence="1">
    <location>
        <begin position="171"/>
        <end position="180"/>
    </location>
</feature>
<sequence>METVSVGSRRSLNITDKEVGNIRAALKYLETDASRGGPVWFPGYGSVILSSPSEPIGFDYRAWLLGLDKWEGKRYRREDKEITISVPNSYLQWDIETVPQDSYQEYVAKLRELVQSAAARKGDQRSAAGGRQGHQKTPAFIFAKAKDAFKSLNVGDGTYAPESLPPGGTTDVGQHTGGQPPSTTWPLVKACLSALLESQHLLDKVMIIVKMLVLEAHAAKAMASPLSQSSVDDIFLALDEIAQAVMEFEVTYQFDKTSAAIVERLVAVRQKLDRNVQRQIDTAVDRMQISEEDSKEGCRSPELGNPSIWGSDVTLQAGGNLEPIERESMRSRALASSGWLPSPPPATTSSSFCQLWTWMESHGRLRDGTDRDAVHLVFSAVEHLMIAKAELLALNPWQPLPDSELSALQSIAGRYNTLVDRWLSHCETSDNDTESEARHSKPLNDGAIRGSKGPEVKADELNFVNSGSVRRMCVETRSVQLVVIWVAYALTHREVCQIYLQHFSCYAK</sequence>
<dbReference type="AlphaFoldDB" id="A0A139AJT3"/>
<evidence type="ECO:0000256" key="1">
    <source>
        <dbReference type="SAM" id="MobiDB-lite"/>
    </source>
</evidence>
<gene>
    <name evidence="2" type="ORF">M427DRAFT_30927</name>
</gene>
<evidence type="ECO:0000313" key="3">
    <source>
        <dbReference type="Proteomes" id="UP000070544"/>
    </source>
</evidence>
<organism evidence="2 3">
    <name type="scientific">Gonapodya prolifera (strain JEL478)</name>
    <name type="common">Monoblepharis prolifera</name>
    <dbReference type="NCBI Taxonomy" id="1344416"/>
    <lineage>
        <taxon>Eukaryota</taxon>
        <taxon>Fungi</taxon>
        <taxon>Fungi incertae sedis</taxon>
        <taxon>Chytridiomycota</taxon>
        <taxon>Chytridiomycota incertae sedis</taxon>
        <taxon>Monoblepharidomycetes</taxon>
        <taxon>Monoblepharidales</taxon>
        <taxon>Gonapodyaceae</taxon>
        <taxon>Gonapodya</taxon>
    </lineage>
</organism>
<protein>
    <submittedName>
        <fullName evidence="2">Uncharacterized protein</fullName>
    </submittedName>
</protein>
<name>A0A139AJT3_GONPJ</name>
<proteinExistence type="predicted"/>
<feature type="region of interest" description="Disordered" evidence="1">
    <location>
        <begin position="160"/>
        <end position="180"/>
    </location>
</feature>
<dbReference type="Proteomes" id="UP000070544">
    <property type="component" value="Unassembled WGS sequence"/>
</dbReference>
<keyword evidence="3" id="KW-1185">Reference proteome</keyword>
<accession>A0A139AJT3</accession>
<reference evidence="2 3" key="1">
    <citation type="journal article" date="2015" name="Genome Biol. Evol.">
        <title>Phylogenomic analyses indicate that early fungi evolved digesting cell walls of algal ancestors of land plants.</title>
        <authorList>
            <person name="Chang Y."/>
            <person name="Wang S."/>
            <person name="Sekimoto S."/>
            <person name="Aerts A.L."/>
            <person name="Choi C."/>
            <person name="Clum A."/>
            <person name="LaButti K.M."/>
            <person name="Lindquist E.A."/>
            <person name="Yee Ngan C."/>
            <person name="Ohm R.A."/>
            <person name="Salamov A.A."/>
            <person name="Grigoriev I.V."/>
            <person name="Spatafora J.W."/>
            <person name="Berbee M.L."/>
        </authorList>
    </citation>
    <scope>NUCLEOTIDE SEQUENCE [LARGE SCALE GENOMIC DNA]</scope>
    <source>
        <strain evidence="2 3">JEL478</strain>
    </source>
</reference>
<dbReference type="OrthoDB" id="164491at2759"/>
<feature type="region of interest" description="Disordered" evidence="1">
    <location>
        <begin position="430"/>
        <end position="453"/>
    </location>
</feature>
<evidence type="ECO:0000313" key="2">
    <source>
        <dbReference type="EMBL" id="KXS16814.1"/>
    </source>
</evidence>
<dbReference type="EMBL" id="KQ965750">
    <property type="protein sequence ID" value="KXS16814.1"/>
    <property type="molecule type" value="Genomic_DNA"/>
</dbReference>